<evidence type="ECO:0000313" key="2">
    <source>
        <dbReference type="Proteomes" id="UP000230069"/>
    </source>
</evidence>
<organism evidence="1 2">
    <name type="scientific">Aquilegia coerulea</name>
    <name type="common">Rocky mountain columbine</name>
    <dbReference type="NCBI Taxonomy" id="218851"/>
    <lineage>
        <taxon>Eukaryota</taxon>
        <taxon>Viridiplantae</taxon>
        <taxon>Streptophyta</taxon>
        <taxon>Embryophyta</taxon>
        <taxon>Tracheophyta</taxon>
        <taxon>Spermatophyta</taxon>
        <taxon>Magnoliopsida</taxon>
        <taxon>Ranunculales</taxon>
        <taxon>Ranunculaceae</taxon>
        <taxon>Thalictroideae</taxon>
        <taxon>Aquilegia</taxon>
    </lineage>
</organism>
<keyword evidence="2" id="KW-1185">Reference proteome</keyword>
<dbReference type="Proteomes" id="UP000230069">
    <property type="component" value="Unassembled WGS sequence"/>
</dbReference>
<dbReference type="AlphaFoldDB" id="A0A2G5F621"/>
<dbReference type="EMBL" id="KZ305019">
    <property type="protein sequence ID" value="PIA63465.1"/>
    <property type="molecule type" value="Genomic_DNA"/>
</dbReference>
<gene>
    <name evidence="1" type="ORF">AQUCO_00201068v1</name>
</gene>
<evidence type="ECO:0000313" key="1">
    <source>
        <dbReference type="EMBL" id="PIA63465.1"/>
    </source>
</evidence>
<name>A0A2G5F621_AQUCA</name>
<reference evidence="1 2" key="1">
    <citation type="submission" date="2017-09" db="EMBL/GenBank/DDBJ databases">
        <title>WGS assembly of Aquilegia coerulea Goldsmith.</title>
        <authorList>
            <person name="Hodges S."/>
            <person name="Kramer E."/>
            <person name="Nordborg M."/>
            <person name="Tomkins J."/>
            <person name="Borevitz J."/>
            <person name="Derieg N."/>
            <person name="Yan J."/>
            <person name="Mihaltcheva S."/>
            <person name="Hayes R.D."/>
            <person name="Rokhsar D."/>
        </authorList>
    </citation>
    <scope>NUCLEOTIDE SEQUENCE [LARGE SCALE GENOMIC DNA]</scope>
    <source>
        <strain evidence="2">cv. Goldsmith</strain>
    </source>
</reference>
<dbReference type="OrthoDB" id="10579550at2759"/>
<sequence>MESIVARDEDLVHGCSKLHDSILDIFQNTDNTFVGFNLHVLKYHLSALGINIGAAFIDLAEEKGIRNWEKGVTDLIGFKKITHSDSSIIVLPCSLEKWDVKLCYIHCIQLNVLGYQVYGFFMSYKHAKFFSTQLEDYSNNLTKEKTNYSICKSQIIQLCKTIETIVQKKESK</sequence>
<protein>
    <submittedName>
        <fullName evidence="1">Uncharacterized protein</fullName>
    </submittedName>
</protein>
<proteinExistence type="predicted"/>
<accession>A0A2G5F621</accession>
<dbReference type="InParanoid" id="A0A2G5F621"/>